<dbReference type="GO" id="GO:0003985">
    <property type="term" value="F:acetyl-CoA C-acetyltransferase activity"/>
    <property type="evidence" value="ECO:0007669"/>
    <property type="project" value="UniProtKB-EC"/>
</dbReference>
<dbReference type="GO" id="GO:0046872">
    <property type="term" value="F:metal ion binding"/>
    <property type="evidence" value="ECO:0007669"/>
    <property type="project" value="UniProtKB-KW"/>
</dbReference>
<organism evidence="10 11">
    <name type="scientific">Candidatus Kerfeldbacteria bacterium CG_4_10_14_0_8_um_filter_42_10</name>
    <dbReference type="NCBI Taxonomy" id="2014248"/>
    <lineage>
        <taxon>Bacteria</taxon>
        <taxon>Candidatus Kerfeldiibacteriota</taxon>
    </lineage>
</organism>
<dbReference type="PANTHER" id="PTHR18919:SF156">
    <property type="entry name" value="ACETYL-COA ACETYLTRANSFERASE, MITOCHONDRIAL"/>
    <property type="match status" value="1"/>
</dbReference>
<evidence type="ECO:0000313" key="10">
    <source>
        <dbReference type="EMBL" id="PIY96999.1"/>
    </source>
</evidence>
<dbReference type="GO" id="GO:0006635">
    <property type="term" value="P:fatty acid beta-oxidation"/>
    <property type="evidence" value="ECO:0007669"/>
    <property type="project" value="TreeGrafter"/>
</dbReference>
<dbReference type="PROSITE" id="PS00098">
    <property type="entry name" value="THIOLASE_1"/>
    <property type="match status" value="1"/>
</dbReference>
<dbReference type="AlphaFoldDB" id="A0A2M7RJR1"/>
<dbReference type="FunFam" id="3.40.47.10:FF:000010">
    <property type="entry name" value="Acetyl-CoA acetyltransferase (Thiolase)"/>
    <property type="match status" value="1"/>
</dbReference>
<evidence type="ECO:0000256" key="6">
    <source>
        <dbReference type="PIRSR" id="PIRSR000429-1"/>
    </source>
</evidence>
<accession>A0A2M7RJR1</accession>
<evidence type="ECO:0000256" key="7">
    <source>
        <dbReference type="RuleBase" id="RU003557"/>
    </source>
</evidence>
<feature type="active site" description="Acyl-thioester intermediate" evidence="6">
    <location>
        <position position="89"/>
    </location>
</feature>
<keyword evidence="2 7" id="KW-0808">Transferase</keyword>
<feature type="domain" description="Thiolase C-terminal" evidence="9">
    <location>
        <begin position="271"/>
        <end position="390"/>
    </location>
</feature>
<dbReference type="PROSITE" id="PS00737">
    <property type="entry name" value="THIOLASE_2"/>
    <property type="match status" value="1"/>
</dbReference>
<comment type="similarity">
    <text evidence="1 7">Belongs to the thiolase-like superfamily. Thiolase family.</text>
</comment>
<evidence type="ECO:0000256" key="2">
    <source>
        <dbReference type="ARBA" id="ARBA00022679"/>
    </source>
</evidence>
<evidence type="ECO:0000259" key="8">
    <source>
        <dbReference type="Pfam" id="PF00108"/>
    </source>
</evidence>
<evidence type="ECO:0000259" key="9">
    <source>
        <dbReference type="Pfam" id="PF02803"/>
    </source>
</evidence>
<dbReference type="InterPro" id="IPR002155">
    <property type="entry name" value="Thiolase"/>
</dbReference>
<dbReference type="EMBL" id="PFMD01000023">
    <property type="protein sequence ID" value="PIY96999.1"/>
    <property type="molecule type" value="Genomic_DNA"/>
</dbReference>
<dbReference type="Pfam" id="PF00108">
    <property type="entry name" value="Thiolase_N"/>
    <property type="match status" value="1"/>
</dbReference>
<dbReference type="PANTHER" id="PTHR18919">
    <property type="entry name" value="ACETYL-COA C-ACYLTRANSFERASE"/>
    <property type="match status" value="1"/>
</dbReference>
<protein>
    <submittedName>
        <fullName evidence="10">Acetyl-CoA C-acyltransferase</fullName>
        <ecNumber evidence="10">2.3.1.9</ecNumber>
    </submittedName>
</protein>
<dbReference type="Proteomes" id="UP000230779">
    <property type="component" value="Unassembled WGS sequence"/>
</dbReference>
<keyword evidence="3" id="KW-0479">Metal-binding</keyword>
<evidence type="ECO:0000256" key="5">
    <source>
        <dbReference type="ARBA" id="ARBA00023315"/>
    </source>
</evidence>
<evidence type="ECO:0000256" key="4">
    <source>
        <dbReference type="ARBA" id="ARBA00022958"/>
    </source>
</evidence>
<dbReference type="PIRSF" id="PIRSF000429">
    <property type="entry name" value="Ac-CoA_Ac_transf"/>
    <property type="match status" value="1"/>
</dbReference>
<dbReference type="InterPro" id="IPR020615">
    <property type="entry name" value="Thiolase_acyl_enz_int_AS"/>
</dbReference>
<dbReference type="InterPro" id="IPR020616">
    <property type="entry name" value="Thiolase_N"/>
</dbReference>
<dbReference type="InterPro" id="IPR020613">
    <property type="entry name" value="Thiolase_CS"/>
</dbReference>
<dbReference type="NCBIfam" id="TIGR01930">
    <property type="entry name" value="AcCoA-C-Actrans"/>
    <property type="match status" value="1"/>
</dbReference>
<comment type="caution">
    <text evidence="10">The sequence shown here is derived from an EMBL/GenBank/DDBJ whole genome shotgun (WGS) entry which is preliminary data.</text>
</comment>
<dbReference type="CDD" id="cd00751">
    <property type="entry name" value="thiolase"/>
    <property type="match status" value="1"/>
</dbReference>
<dbReference type="SUPFAM" id="SSF53901">
    <property type="entry name" value="Thiolase-like"/>
    <property type="match status" value="2"/>
</dbReference>
<feature type="domain" description="Thiolase N-terminal" evidence="8">
    <location>
        <begin position="5"/>
        <end position="262"/>
    </location>
</feature>
<proteinExistence type="inferred from homology"/>
<feature type="active site" description="Proton acceptor" evidence="6">
    <location>
        <position position="377"/>
    </location>
</feature>
<evidence type="ECO:0000313" key="11">
    <source>
        <dbReference type="Proteomes" id="UP000230779"/>
    </source>
</evidence>
<keyword evidence="4" id="KW-0630">Potassium</keyword>
<keyword evidence="5 7" id="KW-0012">Acyltransferase</keyword>
<gene>
    <name evidence="10" type="ORF">COY66_01845</name>
</gene>
<reference evidence="10 11" key="1">
    <citation type="submission" date="2017-09" db="EMBL/GenBank/DDBJ databases">
        <title>Depth-based differentiation of microbial function through sediment-hosted aquifers and enrichment of novel symbionts in the deep terrestrial subsurface.</title>
        <authorList>
            <person name="Probst A.J."/>
            <person name="Ladd B."/>
            <person name="Jarett J.K."/>
            <person name="Geller-Mcgrath D.E."/>
            <person name="Sieber C.M."/>
            <person name="Emerson J.B."/>
            <person name="Anantharaman K."/>
            <person name="Thomas B.C."/>
            <person name="Malmstrom R."/>
            <person name="Stieglmeier M."/>
            <person name="Klingl A."/>
            <person name="Woyke T."/>
            <person name="Ryan C.M."/>
            <person name="Banfield J.F."/>
        </authorList>
    </citation>
    <scope>NUCLEOTIDE SEQUENCE [LARGE SCALE GENOMIC DNA]</scope>
    <source>
        <strain evidence="10">CG_4_10_14_0_8_um_filter_42_10</strain>
    </source>
</reference>
<name>A0A2M7RJR1_9BACT</name>
<evidence type="ECO:0000256" key="3">
    <source>
        <dbReference type="ARBA" id="ARBA00022723"/>
    </source>
</evidence>
<dbReference type="Gene3D" id="3.40.47.10">
    <property type="match status" value="2"/>
</dbReference>
<dbReference type="InterPro" id="IPR016039">
    <property type="entry name" value="Thiolase-like"/>
</dbReference>
<evidence type="ECO:0000256" key="1">
    <source>
        <dbReference type="ARBA" id="ARBA00010982"/>
    </source>
</evidence>
<dbReference type="EC" id="2.3.1.9" evidence="10"/>
<sequence length="390" mass="41194">MFREVVIASAVRTPIGAFLGSLSTVPAPKLGALVIEEALKRANVDKNLVNQVIMGCVLPAGVGQAPARQAAIYAGLPHSVEAYTVNKVCGSGLFAVMQAANLIALGEAEIIVAGGMENMSLAPYYSNYRQSGYRMGNVQLIDGMVLDGLTDPYSGKHMGLIGEMCAAEMGITREMQDEYAVKSYYRAAGAQNNGLFKPEIIGVTIPQRKGDPKVVEADEEPGRITTLDFKKMTPAFQKDGTITAGNASKINDGAAAVVVMSAEKARELGIEPMAVIRDYASHSQLPEQFPIAPTGAIKKVLDRTDLTTRDIDFWEINEAFSVVALANNRLLELDGKNVNVRGGAVALGHPIGASGARILTTLLHTMKGGDLGCASLCIGGGEAVAMIVEK</sequence>
<dbReference type="Pfam" id="PF02803">
    <property type="entry name" value="Thiolase_C"/>
    <property type="match status" value="1"/>
</dbReference>
<feature type="active site" description="Proton acceptor" evidence="6">
    <location>
        <position position="349"/>
    </location>
</feature>
<dbReference type="InterPro" id="IPR020617">
    <property type="entry name" value="Thiolase_C"/>
</dbReference>